<dbReference type="EMBL" id="JAAVTK010000004">
    <property type="protein sequence ID" value="NKI89115.1"/>
    <property type="molecule type" value="Genomic_DNA"/>
</dbReference>
<organism evidence="2 3">
    <name type="scientific">Hymenobacter artigasi</name>
    <dbReference type="NCBI Taxonomy" id="2719616"/>
    <lineage>
        <taxon>Bacteria</taxon>
        <taxon>Pseudomonadati</taxon>
        <taxon>Bacteroidota</taxon>
        <taxon>Cytophagia</taxon>
        <taxon>Cytophagales</taxon>
        <taxon>Hymenobacteraceae</taxon>
        <taxon>Hymenobacter</taxon>
    </lineage>
</organism>
<name>A0ABX1HGE2_9BACT</name>
<feature type="signal peptide" evidence="1">
    <location>
        <begin position="1"/>
        <end position="22"/>
    </location>
</feature>
<keyword evidence="3" id="KW-1185">Reference proteome</keyword>
<comment type="caution">
    <text evidence="2">The sequence shown here is derived from an EMBL/GenBank/DDBJ whole genome shotgun (WGS) entry which is preliminary data.</text>
</comment>
<accession>A0ABX1HGE2</accession>
<sequence>MRAFLLFAFLIGQALWAPALQAQCIALADLLAIGAEPTALATPKVVTDHLTFEWTYMGPTATVREAAWTYVPAGSTTPTARLQLRAQRPGQDVVLKTTQASCVRDLGRELKSRKLTAQPVTCPSCEAVRYQGPDFEATIYSQMKGEFPFVVVVHQVPPGMPPAASGTGGVKAP</sequence>
<evidence type="ECO:0000313" key="3">
    <source>
        <dbReference type="Proteomes" id="UP000717634"/>
    </source>
</evidence>
<evidence type="ECO:0000313" key="2">
    <source>
        <dbReference type="EMBL" id="NKI89115.1"/>
    </source>
</evidence>
<feature type="chain" id="PRO_5046403667" evidence="1">
    <location>
        <begin position="23"/>
        <end position="173"/>
    </location>
</feature>
<evidence type="ECO:0000256" key="1">
    <source>
        <dbReference type="SAM" id="SignalP"/>
    </source>
</evidence>
<proteinExistence type="predicted"/>
<dbReference type="RefSeq" id="WP_168672765.1">
    <property type="nucleotide sequence ID" value="NZ_JAAVTK010000004.1"/>
</dbReference>
<dbReference type="Proteomes" id="UP000717634">
    <property type="component" value="Unassembled WGS sequence"/>
</dbReference>
<protein>
    <submittedName>
        <fullName evidence="2">Uncharacterized protein</fullName>
    </submittedName>
</protein>
<reference evidence="2 3" key="1">
    <citation type="submission" date="2020-03" db="EMBL/GenBank/DDBJ databases">
        <title>Genomic Encyclopedia of Type Strains, Phase IV (KMG-V): Genome sequencing to study the core and pangenomes of soil and plant-associated prokaryotes.</title>
        <authorList>
            <person name="Whitman W."/>
        </authorList>
    </citation>
    <scope>NUCLEOTIDE SEQUENCE [LARGE SCALE GENOMIC DNA]</scope>
    <source>
        <strain evidence="2 3">1B</strain>
    </source>
</reference>
<gene>
    <name evidence="2" type="ORF">HBN54_001710</name>
</gene>
<keyword evidence="1" id="KW-0732">Signal</keyword>